<dbReference type="AlphaFoldDB" id="A0A4Q0STC6"/>
<evidence type="ECO:0000313" key="5">
    <source>
        <dbReference type="Proteomes" id="UP000289437"/>
    </source>
</evidence>
<feature type="domain" description="Glycosyl transferase family 1" evidence="2">
    <location>
        <begin position="193"/>
        <end position="314"/>
    </location>
</feature>
<organism evidence="4 5">
    <name type="scientific">Granulicella sibirica</name>
    <dbReference type="NCBI Taxonomy" id="2479048"/>
    <lineage>
        <taxon>Bacteria</taxon>
        <taxon>Pseudomonadati</taxon>
        <taxon>Acidobacteriota</taxon>
        <taxon>Terriglobia</taxon>
        <taxon>Terriglobales</taxon>
        <taxon>Acidobacteriaceae</taxon>
        <taxon>Granulicella</taxon>
    </lineage>
</organism>
<comment type="caution">
    <text evidence="4">The sequence shown here is derived from an EMBL/GenBank/DDBJ whole genome shotgun (WGS) entry which is preliminary data.</text>
</comment>
<accession>A0A4Q0STC6</accession>
<dbReference type="OrthoDB" id="9802525at2"/>
<dbReference type="GO" id="GO:0016757">
    <property type="term" value="F:glycosyltransferase activity"/>
    <property type="evidence" value="ECO:0007669"/>
    <property type="project" value="InterPro"/>
</dbReference>
<evidence type="ECO:0000313" key="4">
    <source>
        <dbReference type="EMBL" id="RXH54195.1"/>
    </source>
</evidence>
<dbReference type="RefSeq" id="WP_128915435.1">
    <property type="nucleotide sequence ID" value="NZ_RDSM01000005.1"/>
</dbReference>
<dbReference type="Pfam" id="PF00534">
    <property type="entry name" value="Glycos_transf_1"/>
    <property type="match status" value="1"/>
</dbReference>
<dbReference type="InterPro" id="IPR001296">
    <property type="entry name" value="Glyco_trans_1"/>
</dbReference>
<reference evidence="5" key="2">
    <citation type="submission" date="2019-02" db="EMBL/GenBank/DDBJ databases">
        <title>Granulicella sibirica sp. nov., a psychrotolerant acidobacterium isolated from an organic soil layer in forested tundra, West Siberia.</title>
        <authorList>
            <person name="Oshkin I.Y."/>
            <person name="Kulichevskaya I.S."/>
            <person name="Rijpstra W.I.C."/>
            <person name="Sinninghe Damste J.S."/>
            <person name="Rakitin A.L."/>
            <person name="Ravin N.V."/>
            <person name="Dedysh S.N."/>
        </authorList>
    </citation>
    <scope>NUCLEOTIDE SEQUENCE [LARGE SCALE GENOMIC DNA]</scope>
    <source>
        <strain evidence="5">AF10</strain>
    </source>
</reference>
<keyword evidence="1 4" id="KW-0808">Transferase</keyword>
<protein>
    <submittedName>
        <fullName evidence="4">Glycosyl transferase, group 1</fullName>
    </submittedName>
</protein>
<dbReference type="InterPro" id="IPR028098">
    <property type="entry name" value="Glyco_trans_4-like_N"/>
</dbReference>
<evidence type="ECO:0000259" key="3">
    <source>
        <dbReference type="Pfam" id="PF13439"/>
    </source>
</evidence>
<sequence length="388" mass="43111">MRVLVVAVSAPTQMTGVHRHAINLAKCLLMRHDDVDLVVAPWQLKSIEGSGISTFPRLSLYVAEMTPGRTARNLWHCTALPRLVRESGADIVHLTCPVPFFKSLICRPVVVTLHDLYPMEIRENFGRFKSVFNRAILRIYLQGADAITTVSDRTLALLQTYIPKASDKAIRIYNCLEAFPPATGRSPLPEWRGYPFLLCVAQHRRNKNVTLLLRAFHQLVQRGSLAEGTRLVVIGVPGPETEAIERTVRDLELAARVVFLSGVSDAELHWCYRNAKMLVAPSQTEGFGFPVAEALQAGCRFVCSDIPAFREIDARSGHYFSLDGDAGSNLVDAILEAASSPAPPPTPLDRFSLERIGQQYSGLYSTLHLQHFTVPRASAQEKPYENKL</sequence>
<dbReference type="PANTHER" id="PTHR46401">
    <property type="entry name" value="GLYCOSYLTRANSFERASE WBBK-RELATED"/>
    <property type="match status" value="1"/>
</dbReference>
<keyword evidence="5" id="KW-1185">Reference proteome</keyword>
<name>A0A4Q0STC6_9BACT</name>
<dbReference type="Pfam" id="PF13439">
    <property type="entry name" value="Glyco_transf_4"/>
    <property type="match status" value="1"/>
</dbReference>
<dbReference type="EMBL" id="RDSM01000005">
    <property type="protein sequence ID" value="RXH54195.1"/>
    <property type="molecule type" value="Genomic_DNA"/>
</dbReference>
<reference evidence="4 5" key="1">
    <citation type="submission" date="2018-11" db="EMBL/GenBank/DDBJ databases">
        <authorList>
            <person name="Mardanov A.V."/>
            <person name="Ravin N.V."/>
            <person name="Dedysh S.N."/>
        </authorList>
    </citation>
    <scope>NUCLEOTIDE SEQUENCE [LARGE SCALE GENOMIC DNA]</scope>
    <source>
        <strain evidence="4 5">AF10</strain>
    </source>
</reference>
<dbReference type="CDD" id="cd03809">
    <property type="entry name" value="GT4_MtfB-like"/>
    <property type="match status" value="1"/>
</dbReference>
<dbReference type="Proteomes" id="UP000289437">
    <property type="component" value="Unassembled WGS sequence"/>
</dbReference>
<dbReference type="SUPFAM" id="SSF53756">
    <property type="entry name" value="UDP-Glycosyltransferase/glycogen phosphorylase"/>
    <property type="match status" value="1"/>
</dbReference>
<evidence type="ECO:0000256" key="1">
    <source>
        <dbReference type="ARBA" id="ARBA00022679"/>
    </source>
</evidence>
<dbReference type="GO" id="GO:0009103">
    <property type="term" value="P:lipopolysaccharide biosynthetic process"/>
    <property type="evidence" value="ECO:0007669"/>
    <property type="project" value="TreeGrafter"/>
</dbReference>
<feature type="domain" description="Glycosyltransferase subfamily 4-like N-terminal" evidence="3">
    <location>
        <begin position="15"/>
        <end position="175"/>
    </location>
</feature>
<dbReference type="Gene3D" id="3.40.50.2000">
    <property type="entry name" value="Glycogen Phosphorylase B"/>
    <property type="match status" value="2"/>
</dbReference>
<dbReference type="PANTHER" id="PTHR46401:SF2">
    <property type="entry name" value="GLYCOSYLTRANSFERASE WBBK-RELATED"/>
    <property type="match status" value="1"/>
</dbReference>
<proteinExistence type="predicted"/>
<evidence type="ECO:0000259" key="2">
    <source>
        <dbReference type="Pfam" id="PF00534"/>
    </source>
</evidence>
<gene>
    <name evidence="4" type="ORF">GRAN_4846</name>
</gene>